<sequence>MPHIRVLEPHEYEVAVALFLRSLHHKPLGDEHREFVRLSTQDGRQLGAFEGGELIGTAYSFGSALAVPGGAAVPMAAVTRVGVRADHTRRGALTALMRGQLARCRDLGGADRDPACQ</sequence>
<dbReference type="EMBL" id="BMMK01000027">
    <property type="protein sequence ID" value="GGM71549.1"/>
    <property type="molecule type" value="Genomic_DNA"/>
</dbReference>
<accession>A0A8J3FWF3</accession>
<comment type="caution">
    <text evidence="1">The sequence shown here is derived from an EMBL/GenBank/DDBJ whole genome shotgun (WGS) entry which is preliminary data.</text>
</comment>
<evidence type="ECO:0000313" key="2">
    <source>
        <dbReference type="Proteomes" id="UP000637578"/>
    </source>
</evidence>
<reference evidence="1" key="1">
    <citation type="journal article" date="2014" name="Int. J. Syst. Evol. Microbiol.">
        <title>Complete genome sequence of Corynebacterium casei LMG S-19264T (=DSM 44701T), isolated from a smear-ripened cheese.</title>
        <authorList>
            <consortium name="US DOE Joint Genome Institute (JGI-PGF)"/>
            <person name="Walter F."/>
            <person name="Albersmeier A."/>
            <person name="Kalinowski J."/>
            <person name="Ruckert C."/>
        </authorList>
    </citation>
    <scope>NUCLEOTIDE SEQUENCE</scope>
    <source>
        <strain evidence="1">CGMCC 4.5737</strain>
    </source>
</reference>
<dbReference type="Proteomes" id="UP000637578">
    <property type="component" value="Unassembled WGS sequence"/>
</dbReference>
<keyword evidence="2" id="KW-1185">Reference proteome</keyword>
<name>A0A8J3FWF3_9PSEU</name>
<dbReference type="RefSeq" id="WP_229686659.1">
    <property type="nucleotide sequence ID" value="NZ_BMMK01000027.1"/>
</dbReference>
<organism evidence="1 2">
    <name type="scientific">Longimycelium tulufanense</name>
    <dbReference type="NCBI Taxonomy" id="907463"/>
    <lineage>
        <taxon>Bacteria</taxon>
        <taxon>Bacillati</taxon>
        <taxon>Actinomycetota</taxon>
        <taxon>Actinomycetes</taxon>
        <taxon>Pseudonocardiales</taxon>
        <taxon>Pseudonocardiaceae</taxon>
        <taxon>Longimycelium</taxon>
    </lineage>
</organism>
<evidence type="ECO:0000313" key="1">
    <source>
        <dbReference type="EMBL" id="GGM71549.1"/>
    </source>
</evidence>
<gene>
    <name evidence="1" type="ORF">GCM10012275_47520</name>
</gene>
<dbReference type="Pfam" id="PF13527">
    <property type="entry name" value="Acetyltransf_9"/>
    <property type="match status" value="1"/>
</dbReference>
<dbReference type="InterPro" id="IPR016181">
    <property type="entry name" value="Acyl_CoA_acyltransferase"/>
</dbReference>
<proteinExistence type="predicted"/>
<dbReference type="SUPFAM" id="SSF55729">
    <property type="entry name" value="Acyl-CoA N-acyltransferases (Nat)"/>
    <property type="match status" value="1"/>
</dbReference>
<reference evidence="1" key="2">
    <citation type="submission" date="2020-09" db="EMBL/GenBank/DDBJ databases">
        <authorList>
            <person name="Sun Q."/>
            <person name="Zhou Y."/>
        </authorList>
    </citation>
    <scope>NUCLEOTIDE SEQUENCE</scope>
    <source>
        <strain evidence="1">CGMCC 4.5737</strain>
    </source>
</reference>
<protein>
    <recommendedName>
        <fullName evidence="3">N-acetyltransferase domain-containing protein</fullName>
    </recommendedName>
</protein>
<dbReference type="Gene3D" id="3.40.630.30">
    <property type="match status" value="1"/>
</dbReference>
<evidence type="ECO:0008006" key="3">
    <source>
        <dbReference type="Google" id="ProtNLM"/>
    </source>
</evidence>
<dbReference type="AlphaFoldDB" id="A0A8J3FWF3"/>